<keyword evidence="2" id="KW-1185">Reference proteome</keyword>
<dbReference type="Proteomes" id="UP000824120">
    <property type="component" value="Chromosome 2"/>
</dbReference>
<gene>
    <name evidence="1" type="ORF">H5410_006171</name>
</gene>
<sequence length="164" mass="18537">MLENNSDPLPPHIYHDQVSLNGVIHRIAYNLTIHMIISFNLVDEKFIVTPVPSTCGRKPTLIASRLCSGNCWRGNFDLVASRRKIVKPSGIVSTLVSLIGKPSHWLSFAGNFMCVKDNGNILWRKLEGPFIEYDVRKNEYTEFKVTQVGDFIAKKVLYVESLVS</sequence>
<reference evidence="1 2" key="1">
    <citation type="submission" date="2020-09" db="EMBL/GenBank/DDBJ databases">
        <title>De no assembly of potato wild relative species, Solanum commersonii.</title>
        <authorList>
            <person name="Cho K."/>
        </authorList>
    </citation>
    <scope>NUCLEOTIDE SEQUENCE [LARGE SCALE GENOMIC DNA]</scope>
    <source>
        <strain evidence="1">LZ3.2</strain>
        <tissue evidence="1">Leaf</tissue>
    </source>
</reference>
<dbReference type="EMBL" id="JACXVP010000002">
    <property type="protein sequence ID" value="KAG5620953.1"/>
    <property type="molecule type" value="Genomic_DNA"/>
</dbReference>
<organism evidence="1 2">
    <name type="scientific">Solanum commersonii</name>
    <name type="common">Commerson's wild potato</name>
    <name type="synonym">Commerson's nightshade</name>
    <dbReference type="NCBI Taxonomy" id="4109"/>
    <lineage>
        <taxon>Eukaryota</taxon>
        <taxon>Viridiplantae</taxon>
        <taxon>Streptophyta</taxon>
        <taxon>Embryophyta</taxon>
        <taxon>Tracheophyta</taxon>
        <taxon>Spermatophyta</taxon>
        <taxon>Magnoliopsida</taxon>
        <taxon>eudicotyledons</taxon>
        <taxon>Gunneridae</taxon>
        <taxon>Pentapetalae</taxon>
        <taxon>asterids</taxon>
        <taxon>lamiids</taxon>
        <taxon>Solanales</taxon>
        <taxon>Solanaceae</taxon>
        <taxon>Solanoideae</taxon>
        <taxon>Solaneae</taxon>
        <taxon>Solanum</taxon>
    </lineage>
</organism>
<protein>
    <submittedName>
        <fullName evidence="1">Uncharacterized protein</fullName>
    </submittedName>
</protein>
<comment type="caution">
    <text evidence="1">The sequence shown here is derived from an EMBL/GenBank/DDBJ whole genome shotgun (WGS) entry which is preliminary data.</text>
</comment>
<name>A0A9J6A8Z4_SOLCO</name>
<accession>A0A9J6A8Z4</accession>
<evidence type="ECO:0000313" key="1">
    <source>
        <dbReference type="EMBL" id="KAG5620953.1"/>
    </source>
</evidence>
<proteinExistence type="predicted"/>
<evidence type="ECO:0000313" key="2">
    <source>
        <dbReference type="Proteomes" id="UP000824120"/>
    </source>
</evidence>
<dbReference type="AlphaFoldDB" id="A0A9J6A8Z4"/>